<evidence type="ECO:0000256" key="2">
    <source>
        <dbReference type="SAM" id="SignalP"/>
    </source>
</evidence>
<dbReference type="Proteomes" id="UP000019678">
    <property type="component" value="Unassembled WGS sequence"/>
</dbReference>
<keyword evidence="2" id="KW-0732">Signal</keyword>
<organism evidence="3 4">
    <name type="scientific">Chondromyces apiculatus DSM 436</name>
    <dbReference type="NCBI Taxonomy" id="1192034"/>
    <lineage>
        <taxon>Bacteria</taxon>
        <taxon>Pseudomonadati</taxon>
        <taxon>Myxococcota</taxon>
        <taxon>Polyangia</taxon>
        <taxon>Polyangiales</taxon>
        <taxon>Polyangiaceae</taxon>
        <taxon>Chondromyces</taxon>
    </lineage>
</organism>
<keyword evidence="4" id="KW-1185">Reference proteome</keyword>
<feature type="signal peptide" evidence="2">
    <location>
        <begin position="1"/>
        <end position="33"/>
    </location>
</feature>
<feature type="compositionally biased region" description="Low complexity" evidence="1">
    <location>
        <begin position="54"/>
        <end position="78"/>
    </location>
</feature>
<evidence type="ECO:0000313" key="4">
    <source>
        <dbReference type="Proteomes" id="UP000019678"/>
    </source>
</evidence>
<protein>
    <recommendedName>
        <fullName evidence="5">Lipoprotein</fullName>
    </recommendedName>
</protein>
<dbReference type="EMBL" id="ASRX01000015">
    <property type="protein sequence ID" value="EYF06682.1"/>
    <property type="molecule type" value="Genomic_DNA"/>
</dbReference>
<reference evidence="3 4" key="1">
    <citation type="submission" date="2013-05" db="EMBL/GenBank/DDBJ databases">
        <title>Genome assembly of Chondromyces apiculatus DSM 436.</title>
        <authorList>
            <person name="Sharma G."/>
            <person name="Khatri I."/>
            <person name="Kaur C."/>
            <person name="Mayilraj S."/>
            <person name="Subramanian S."/>
        </authorList>
    </citation>
    <scope>NUCLEOTIDE SEQUENCE [LARGE SCALE GENOMIC DNA]</scope>
    <source>
        <strain evidence="3 4">DSM 436</strain>
    </source>
</reference>
<proteinExistence type="predicted"/>
<feature type="chain" id="PRO_5001500192" description="Lipoprotein" evidence="2">
    <location>
        <begin position="34"/>
        <end position="210"/>
    </location>
</feature>
<accession>A0A017TCN4</accession>
<evidence type="ECO:0008006" key="5">
    <source>
        <dbReference type="Google" id="ProtNLM"/>
    </source>
</evidence>
<gene>
    <name evidence="3" type="ORF">CAP_1812</name>
</gene>
<evidence type="ECO:0000256" key="1">
    <source>
        <dbReference type="SAM" id="MobiDB-lite"/>
    </source>
</evidence>
<sequence>MPHGKSPRASRSSRPCSILALVVASLASLTAFTFGCDDQPPPAPTAPPSPPASTAPLPSSSAALAPAPGTTTTAAASAAAPEGTILAGVWEGAYDAAKGQIELPARIKDKQRKKDDGKIATGSGKITLTVDADGTLKGQSRGALGDASITGRMEGDILRASVTPDDPHAPQAMSGILVGKKEGDVLRANLRVAGPDALLVRESKVELRRK</sequence>
<dbReference type="OrthoDB" id="5518816at2"/>
<comment type="caution">
    <text evidence="3">The sequence shown here is derived from an EMBL/GenBank/DDBJ whole genome shotgun (WGS) entry which is preliminary data.</text>
</comment>
<dbReference type="AlphaFoldDB" id="A0A017TCN4"/>
<name>A0A017TCN4_9BACT</name>
<feature type="region of interest" description="Disordered" evidence="1">
    <location>
        <begin position="34"/>
        <end position="78"/>
    </location>
</feature>
<evidence type="ECO:0000313" key="3">
    <source>
        <dbReference type="EMBL" id="EYF06682.1"/>
    </source>
</evidence>
<feature type="compositionally biased region" description="Pro residues" evidence="1">
    <location>
        <begin position="39"/>
        <end position="53"/>
    </location>
</feature>
<dbReference type="RefSeq" id="WP_044239702.1">
    <property type="nucleotide sequence ID" value="NZ_ASRX01000015.1"/>
</dbReference>